<feature type="chain" id="PRO_5043499694" description="WxL domain-containing protein" evidence="2">
    <location>
        <begin position="28"/>
        <end position="876"/>
    </location>
</feature>
<accession>A0AAW8SRT7</accession>
<sequence>MRVQNKLKVIGVAATVMLSAGSLFSTAIGLAETETVPVESSESFQKIASKEPVTSFSQEVVSESFTSQSSDRMDTEESNTVETEESETTVAEQREVSEEQPEIESKSPKFIQTRDFLVDGESSGITYQGNTLELSGTNALYTVRMNNSGQTTTTDRIEVTGTNVTVKLNGVKIKSSSNAPFLINPGASATVDLIGENELISASDYAGLQNNNTSENSLVITSDSGSYDGYAGKLTARCDGMLGAGIGGGDGGSGKVIINGGHVTATGGDFGAGIGGGSGGRGEVTINGGHVTATGGDSGAGIGGGSSGSGEITISGGTVQSTGGNYSSDIGSGFGATGGSVTINGGSIKTSNNAVTDFSNPPKNTDGEEVACYKFKNPVSFDPQPTLKVDGIDFNIGGKHEPTDDQYYLYLTKEDHTLSMQSDQQTKTWDIEWDVGTQTFTERTYGDFLIDNSTSVTYESNVLKLGGDGQIYTVSMKIPESKTTSDRIEVTGTNVTVKLNGVKIRSSSNAAPFLINTGASATVDLIGENELTSMHNYAGLQNNNTSENSLVITSDSGSYDGYAGKLTARCNGMFGAGIGGGAGGSGEVTINGGHVTATGGAGIGGGDGGNGEVTISGGYVTAIGEYRGAGIGGNGGSGKVTISGGTVQSTGNSSSDIGSGYGVSGGSVTINGGSVKATKNNINPAPTDGSGPVHPYKADGTNYQSNQTVTAMNKDFNVSGKHDGDESFYLYLPENKHVVKVGEKESYIEWKTDQFLAASTYTLTIPQTVELEASDKTASVELKNDFYQVPGYTRQVTAKLKVGSLDNEKYLTLTDTTDASKSIRTKVAWNELRMEAGSEKNENQITFAAPISSIDGEPIRAGNYRGILTFEAGFSN</sequence>
<dbReference type="EMBL" id="JARPXM010000001">
    <property type="protein sequence ID" value="MDT2536778.1"/>
    <property type="molecule type" value="Genomic_DNA"/>
</dbReference>
<feature type="compositionally biased region" description="Acidic residues" evidence="1">
    <location>
        <begin position="74"/>
        <end position="87"/>
    </location>
</feature>
<proteinExistence type="predicted"/>
<feature type="region of interest" description="Disordered" evidence="1">
    <location>
        <begin position="58"/>
        <end position="108"/>
    </location>
</feature>
<evidence type="ECO:0000256" key="2">
    <source>
        <dbReference type="SAM" id="SignalP"/>
    </source>
</evidence>
<organism evidence="3 4">
    <name type="scientific">Enterococcus raffinosus</name>
    <dbReference type="NCBI Taxonomy" id="71452"/>
    <lineage>
        <taxon>Bacteria</taxon>
        <taxon>Bacillati</taxon>
        <taxon>Bacillota</taxon>
        <taxon>Bacilli</taxon>
        <taxon>Lactobacillales</taxon>
        <taxon>Enterococcaceae</taxon>
        <taxon>Enterococcus</taxon>
    </lineage>
</organism>
<evidence type="ECO:0008006" key="5">
    <source>
        <dbReference type="Google" id="ProtNLM"/>
    </source>
</evidence>
<dbReference type="Pfam" id="PF18889">
    <property type="entry name" value="Beta_helix_3"/>
    <property type="match status" value="4"/>
</dbReference>
<protein>
    <recommendedName>
        <fullName evidence="5">WxL domain-containing protein</fullName>
    </recommendedName>
</protein>
<dbReference type="InterPro" id="IPR012332">
    <property type="entry name" value="Autotransporter_pectin_lyase_C"/>
</dbReference>
<reference evidence="3" key="1">
    <citation type="submission" date="2023-03" db="EMBL/GenBank/DDBJ databases">
        <authorList>
            <person name="Shen W."/>
            <person name="Cai J."/>
        </authorList>
    </citation>
    <scope>NUCLEOTIDE SEQUENCE</scope>
    <source>
        <strain evidence="3">B646-2</strain>
    </source>
</reference>
<dbReference type="RefSeq" id="WP_028020197.1">
    <property type="nucleotide sequence ID" value="NZ_CABLCA010000004.1"/>
</dbReference>
<feature type="signal peptide" evidence="2">
    <location>
        <begin position="1"/>
        <end position="27"/>
    </location>
</feature>
<feature type="compositionally biased region" description="Polar residues" evidence="1">
    <location>
        <begin position="58"/>
        <end position="70"/>
    </location>
</feature>
<name>A0AAW8SRT7_9ENTE</name>
<feature type="compositionally biased region" description="Basic and acidic residues" evidence="1">
    <location>
        <begin position="92"/>
        <end position="107"/>
    </location>
</feature>
<gene>
    <name evidence="3" type="ORF">P7D78_01460</name>
</gene>
<evidence type="ECO:0000256" key="1">
    <source>
        <dbReference type="SAM" id="MobiDB-lite"/>
    </source>
</evidence>
<dbReference type="Gene3D" id="2.160.20.20">
    <property type="match status" value="2"/>
</dbReference>
<evidence type="ECO:0000313" key="4">
    <source>
        <dbReference type="Proteomes" id="UP001249240"/>
    </source>
</evidence>
<keyword evidence="2" id="KW-0732">Signal</keyword>
<dbReference type="AlphaFoldDB" id="A0AAW8SRT7"/>
<comment type="caution">
    <text evidence="3">The sequence shown here is derived from an EMBL/GenBank/DDBJ whole genome shotgun (WGS) entry which is preliminary data.</text>
</comment>
<evidence type="ECO:0000313" key="3">
    <source>
        <dbReference type="EMBL" id="MDT2536778.1"/>
    </source>
</evidence>
<dbReference type="Proteomes" id="UP001249240">
    <property type="component" value="Unassembled WGS sequence"/>
</dbReference>